<proteinExistence type="inferred from homology"/>
<dbReference type="InterPro" id="IPR020904">
    <property type="entry name" value="Sc_DH/Rdtase_CS"/>
</dbReference>
<dbReference type="PANTHER" id="PTHR42879">
    <property type="entry name" value="3-OXOACYL-(ACYL-CARRIER-PROTEIN) REDUCTASE"/>
    <property type="match status" value="1"/>
</dbReference>
<dbReference type="GO" id="GO:0004316">
    <property type="term" value="F:3-oxoacyl-[acyl-carrier-protein] reductase (NADPH) activity"/>
    <property type="evidence" value="ECO:0007669"/>
    <property type="project" value="UniProtKB-EC"/>
</dbReference>
<dbReference type="CDD" id="cd05233">
    <property type="entry name" value="SDR_c"/>
    <property type="match status" value="1"/>
</dbReference>
<dbReference type="InterPro" id="IPR050259">
    <property type="entry name" value="SDR"/>
</dbReference>
<dbReference type="SUPFAM" id="SSF51735">
    <property type="entry name" value="NAD(P)-binding Rossmann-fold domains"/>
    <property type="match status" value="1"/>
</dbReference>
<keyword evidence="3" id="KW-0753">Steroid metabolism</keyword>
<dbReference type="PANTHER" id="PTHR42879:SF2">
    <property type="entry name" value="3-OXOACYL-[ACYL-CARRIER-PROTEIN] REDUCTASE FABG"/>
    <property type="match status" value="1"/>
</dbReference>
<reference evidence="5 6" key="1">
    <citation type="submission" date="2015-04" db="EMBL/GenBank/DDBJ databases">
        <title>Draft genome sequence of bacteremic isolate Catabacter hongkongensis type strain HKU16T.</title>
        <authorList>
            <person name="Lau S.K."/>
            <person name="Teng J.L."/>
            <person name="Huang Y."/>
            <person name="Curreem S.O."/>
            <person name="Tsui S.K."/>
            <person name="Woo P.C."/>
        </authorList>
    </citation>
    <scope>NUCLEOTIDE SEQUENCE [LARGE SCALE GENOMIC DNA]</scope>
    <source>
        <strain evidence="5 6">HKU16</strain>
    </source>
</reference>
<keyword evidence="2 5" id="KW-0560">Oxidoreductase</keyword>
<evidence type="ECO:0000256" key="4">
    <source>
        <dbReference type="RuleBase" id="RU000363"/>
    </source>
</evidence>
<accession>A0A0M2NQB2</accession>
<dbReference type="RefSeq" id="WP_046441926.1">
    <property type="nucleotide sequence ID" value="NZ_LAYJ01000017.1"/>
</dbReference>
<dbReference type="EMBL" id="LAYJ01000017">
    <property type="protein sequence ID" value="KKI52400.1"/>
    <property type="molecule type" value="Genomic_DNA"/>
</dbReference>
<dbReference type="InterPro" id="IPR002347">
    <property type="entry name" value="SDR_fam"/>
</dbReference>
<dbReference type="AlphaFoldDB" id="A0A0M2NQB2"/>
<name>A0A0M2NQB2_9FIRM</name>
<dbReference type="InterPro" id="IPR036291">
    <property type="entry name" value="NAD(P)-bd_dom_sf"/>
</dbReference>
<protein>
    <submittedName>
        <fullName evidence="5">3-oxoacyl-[acyl-carrier protein] reductase</fullName>
        <ecNumber evidence="5">1.1.1.100</ecNumber>
    </submittedName>
</protein>
<dbReference type="EC" id="1.1.1.100" evidence="5"/>
<sequence length="260" mass="27988">MLLENKVVVVTGSTKGIGKGIALKVAEEGGIPVISGFEDELLNDVLPGEFSKLGYPDLLYVKCDVTKADEVENLMKQAYDKYGRIDALAANAGITDMCHFEEMTPERWDRMIGINLRGVFLADRAVYPYLKKNGGGKIVNTGSDCALEGWEYLSSYSAAKFGVRGLTQSLAKELGRENITVNCVCPGIIETDIWVQTDEMLGQISGKKKGEEWDAAVAKIPLGRGGRPEDIGNGVVLLLSKYADYITGCSLAVGGGSSIH</sequence>
<dbReference type="OrthoDB" id="9803333at2"/>
<evidence type="ECO:0000256" key="3">
    <source>
        <dbReference type="ARBA" id="ARBA00023221"/>
    </source>
</evidence>
<evidence type="ECO:0000313" key="5">
    <source>
        <dbReference type="EMBL" id="KKI52400.1"/>
    </source>
</evidence>
<dbReference type="STRING" id="270498.CHK_0100"/>
<comment type="similarity">
    <text evidence="1 4">Belongs to the short-chain dehydrogenases/reductases (SDR) family.</text>
</comment>
<keyword evidence="6" id="KW-1185">Reference proteome</keyword>
<dbReference type="FunFam" id="3.40.50.720:FF:000084">
    <property type="entry name" value="Short-chain dehydrogenase reductase"/>
    <property type="match status" value="1"/>
</dbReference>
<organism evidence="5 6">
    <name type="scientific">Christensenella hongkongensis</name>
    <dbReference type="NCBI Taxonomy" id="270498"/>
    <lineage>
        <taxon>Bacteria</taxon>
        <taxon>Bacillati</taxon>
        <taxon>Bacillota</taxon>
        <taxon>Clostridia</taxon>
        <taxon>Christensenellales</taxon>
        <taxon>Christensenellaceae</taxon>
        <taxon>Christensenella</taxon>
    </lineage>
</organism>
<gene>
    <name evidence="5" type="ORF">CHK_0100</name>
</gene>
<dbReference type="PRINTS" id="PR00080">
    <property type="entry name" value="SDRFAMILY"/>
</dbReference>
<dbReference type="Gene3D" id="3.40.50.720">
    <property type="entry name" value="NAD(P)-binding Rossmann-like Domain"/>
    <property type="match status" value="1"/>
</dbReference>
<evidence type="ECO:0000313" key="6">
    <source>
        <dbReference type="Proteomes" id="UP000034076"/>
    </source>
</evidence>
<dbReference type="PRINTS" id="PR00081">
    <property type="entry name" value="GDHRDH"/>
</dbReference>
<dbReference type="Proteomes" id="UP000034076">
    <property type="component" value="Unassembled WGS sequence"/>
</dbReference>
<dbReference type="GO" id="GO:0008206">
    <property type="term" value="P:bile acid metabolic process"/>
    <property type="evidence" value="ECO:0007669"/>
    <property type="project" value="UniProtKB-ARBA"/>
</dbReference>
<keyword evidence="3" id="KW-0443">Lipid metabolism</keyword>
<comment type="caution">
    <text evidence="5">The sequence shown here is derived from an EMBL/GenBank/DDBJ whole genome shotgun (WGS) entry which is preliminary data.</text>
</comment>
<dbReference type="Pfam" id="PF00106">
    <property type="entry name" value="adh_short"/>
    <property type="match status" value="1"/>
</dbReference>
<evidence type="ECO:0000256" key="1">
    <source>
        <dbReference type="ARBA" id="ARBA00006484"/>
    </source>
</evidence>
<evidence type="ECO:0000256" key="2">
    <source>
        <dbReference type="ARBA" id="ARBA00023002"/>
    </source>
</evidence>
<dbReference type="PROSITE" id="PS00061">
    <property type="entry name" value="ADH_SHORT"/>
    <property type="match status" value="1"/>
</dbReference>